<dbReference type="InterPro" id="IPR013708">
    <property type="entry name" value="Shikimate_DH-bd_N"/>
</dbReference>
<dbReference type="NCBIfam" id="TIGR01093">
    <property type="entry name" value="aroD"/>
    <property type="match status" value="1"/>
</dbReference>
<dbReference type="Pfam" id="PF08501">
    <property type="entry name" value="Shikimate_dh_N"/>
    <property type="match status" value="1"/>
</dbReference>
<dbReference type="PANTHER" id="PTHR21089">
    <property type="entry name" value="SHIKIMATE DEHYDROGENASE"/>
    <property type="match status" value="1"/>
</dbReference>
<dbReference type="OrthoDB" id="9792692at2"/>
<keyword evidence="7" id="KW-0456">Lyase</keyword>
<dbReference type="InterPro" id="IPR022893">
    <property type="entry name" value="Shikimate_DH_fam"/>
</dbReference>
<dbReference type="Pfam" id="PF01487">
    <property type="entry name" value="DHquinase_I"/>
    <property type="match status" value="1"/>
</dbReference>
<dbReference type="GO" id="GO:0004764">
    <property type="term" value="F:shikimate 3-dehydrogenase (NADP+) activity"/>
    <property type="evidence" value="ECO:0007669"/>
    <property type="project" value="UniProtKB-UniRule"/>
</dbReference>
<dbReference type="GO" id="GO:0050661">
    <property type="term" value="F:NADP binding"/>
    <property type="evidence" value="ECO:0007669"/>
    <property type="project" value="InterPro"/>
</dbReference>
<dbReference type="Pfam" id="PF01488">
    <property type="entry name" value="Shikimate_DH"/>
    <property type="match status" value="1"/>
</dbReference>
<gene>
    <name evidence="12" type="primary">aroE_1</name>
    <name evidence="7" type="synonym">aroD</name>
    <name evidence="8" type="synonym">aroE</name>
    <name evidence="12" type="ORF">Pan44_15620</name>
</gene>
<feature type="active site" description="Schiff-base intermediate with substrate" evidence="7">
    <location>
        <position position="136"/>
    </location>
</feature>
<comment type="catalytic activity">
    <reaction evidence="6 8">
        <text>shikimate + NADP(+) = 3-dehydroshikimate + NADPH + H(+)</text>
        <dbReference type="Rhea" id="RHEA:17737"/>
        <dbReference type="ChEBI" id="CHEBI:15378"/>
        <dbReference type="ChEBI" id="CHEBI:16630"/>
        <dbReference type="ChEBI" id="CHEBI:36208"/>
        <dbReference type="ChEBI" id="CHEBI:57783"/>
        <dbReference type="ChEBI" id="CHEBI:58349"/>
        <dbReference type="EC" id="1.1.1.25"/>
    </reaction>
</comment>
<dbReference type="GO" id="GO:0005829">
    <property type="term" value="C:cytosol"/>
    <property type="evidence" value="ECO:0007669"/>
    <property type="project" value="TreeGrafter"/>
</dbReference>
<dbReference type="SUPFAM" id="SSF53223">
    <property type="entry name" value="Aminoacid dehydrogenase-like, N-terminal domain"/>
    <property type="match status" value="1"/>
</dbReference>
<dbReference type="GO" id="GO:0009073">
    <property type="term" value="P:aromatic amino acid family biosynthetic process"/>
    <property type="evidence" value="ECO:0007669"/>
    <property type="project" value="UniProtKB-KW"/>
</dbReference>
<reference evidence="12 13" key="1">
    <citation type="submission" date="2019-02" db="EMBL/GenBank/DDBJ databases">
        <title>Deep-cultivation of Planctomycetes and their phenomic and genomic characterization uncovers novel biology.</title>
        <authorList>
            <person name="Wiegand S."/>
            <person name="Jogler M."/>
            <person name="Boedeker C."/>
            <person name="Pinto D."/>
            <person name="Vollmers J."/>
            <person name="Rivas-Marin E."/>
            <person name="Kohn T."/>
            <person name="Peeters S.H."/>
            <person name="Heuer A."/>
            <person name="Rast P."/>
            <person name="Oberbeckmann S."/>
            <person name="Bunk B."/>
            <person name="Jeske O."/>
            <person name="Meyerdierks A."/>
            <person name="Storesund J.E."/>
            <person name="Kallscheuer N."/>
            <person name="Luecker S."/>
            <person name="Lage O.M."/>
            <person name="Pohl T."/>
            <person name="Merkel B.J."/>
            <person name="Hornburger P."/>
            <person name="Mueller R.-W."/>
            <person name="Bruemmer F."/>
            <person name="Labrenz M."/>
            <person name="Spormann A.M."/>
            <person name="Op den Camp H."/>
            <person name="Overmann J."/>
            <person name="Amann R."/>
            <person name="Jetten M.S.M."/>
            <person name="Mascher T."/>
            <person name="Medema M.H."/>
            <person name="Devos D.P."/>
            <person name="Kaster A.-K."/>
            <person name="Ovreas L."/>
            <person name="Rohde M."/>
            <person name="Galperin M.Y."/>
            <person name="Jogler C."/>
        </authorList>
    </citation>
    <scope>NUCLEOTIDE SEQUENCE [LARGE SCALE GENOMIC DNA]</scope>
    <source>
        <strain evidence="12 13">Pan44</strain>
    </source>
</reference>
<dbReference type="UniPathway" id="UPA00053">
    <property type="reaction ID" value="UER00086"/>
</dbReference>
<dbReference type="HAMAP" id="MF_00222">
    <property type="entry name" value="Shikimate_DH_AroE"/>
    <property type="match status" value="1"/>
</dbReference>
<dbReference type="GO" id="GO:0008652">
    <property type="term" value="P:amino acid biosynthetic process"/>
    <property type="evidence" value="ECO:0007669"/>
    <property type="project" value="UniProtKB-KW"/>
</dbReference>
<feature type="binding site" evidence="7">
    <location>
        <position position="58"/>
    </location>
    <ligand>
        <name>3-dehydroquinate</name>
        <dbReference type="ChEBI" id="CHEBI:32364"/>
    </ligand>
</feature>
<dbReference type="InterPro" id="IPR013785">
    <property type="entry name" value="Aldolase_TIM"/>
</dbReference>
<dbReference type="SUPFAM" id="SSF51735">
    <property type="entry name" value="NAD(P)-binding Rossmann-fold domains"/>
    <property type="match status" value="1"/>
</dbReference>
<feature type="active site" description="Proton donor/acceptor" evidence="7">
    <location>
        <position position="111"/>
    </location>
</feature>
<feature type="binding site" evidence="8">
    <location>
        <position position="463"/>
    </location>
    <ligand>
        <name>shikimate</name>
        <dbReference type="ChEBI" id="CHEBI:36208"/>
    </ligand>
</feature>
<evidence type="ECO:0000256" key="5">
    <source>
        <dbReference type="ARBA" id="ARBA00023141"/>
    </source>
</evidence>
<evidence type="ECO:0000313" key="13">
    <source>
        <dbReference type="Proteomes" id="UP000315700"/>
    </source>
</evidence>
<dbReference type="CDD" id="cd01065">
    <property type="entry name" value="NAD_bind_Shikimate_DH"/>
    <property type="match status" value="1"/>
</dbReference>
<dbReference type="InterPro" id="IPR006151">
    <property type="entry name" value="Shikm_DH/Glu-tRNA_Rdtase"/>
</dbReference>
<dbReference type="Gene3D" id="3.40.50.720">
    <property type="entry name" value="NAD(P)-binding Rossmann-like Domain"/>
    <property type="match status" value="1"/>
</dbReference>
<dbReference type="CDD" id="cd00502">
    <property type="entry name" value="DHQase_I"/>
    <property type="match status" value="1"/>
</dbReference>
<protein>
    <recommendedName>
        <fullName evidence="7 8">Multifunctional fusion protein</fullName>
    </recommendedName>
    <domain>
        <recommendedName>
            <fullName evidence="7">3-dehydroquinate dehydratase</fullName>
            <shortName evidence="7">3-dehydroquinase</shortName>
            <ecNumber evidence="7">4.2.1.10</ecNumber>
        </recommendedName>
        <alternativeName>
            <fullName evidence="7">Type I DHQase</fullName>
        </alternativeName>
        <alternativeName>
            <fullName evidence="7">Type I dehydroquinase</fullName>
            <shortName evidence="7">DHQ1</shortName>
        </alternativeName>
    </domain>
    <domain>
        <recommendedName>
            <fullName evidence="8">Shikimate dehydrogenase (NADP(+))</fullName>
            <shortName evidence="8">SDH</shortName>
            <ecNumber evidence="8">1.1.1.25</ecNumber>
        </recommendedName>
    </domain>
</protein>
<feature type="binding site" evidence="8">
    <location>
        <position position="456"/>
    </location>
    <ligand>
        <name>NADP(+)</name>
        <dbReference type="ChEBI" id="CHEBI:58349"/>
    </ligand>
</feature>
<feature type="domain" description="Shikimate dehydrogenase substrate binding N-terminal" evidence="10">
    <location>
        <begin position="223"/>
        <end position="305"/>
    </location>
</feature>
<feature type="binding site" evidence="8">
    <location>
        <position position="435"/>
    </location>
    <ligand>
        <name>shikimate</name>
        <dbReference type="ChEBI" id="CHEBI:36208"/>
    </ligand>
</feature>
<feature type="active site" description="Proton acceptor" evidence="8">
    <location>
        <position position="282"/>
    </location>
</feature>
<dbReference type="Gene3D" id="3.20.20.70">
    <property type="entry name" value="Aldolase class I"/>
    <property type="match status" value="1"/>
</dbReference>
<comment type="pathway">
    <text evidence="1 8">Metabolic intermediate biosynthesis; chorismate biosynthesis; chorismate from D-erythrose 4-phosphate and phosphoenolpyruvate: step 4/7.</text>
</comment>
<dbReference type="GO" id="GO:0019632">
    <property type="term" value="P:shikimate metabolic process"/>
    <property type="evidence" value="ECO:0007669"/>
    <property type="project" value="InterPro"/>
</dbReference>
<evidence type="ECO:0000256" key="6">
    <source>
        <dbReference type="ARBA" id="ARBA00049442"/>
    </source>
</evidence>
<evidence type="ECO:0000259" key="11">
    <source>
        <dbReference type="Pfam" id="PF18317"/>
    </source>
</evidence>
<feature type="binding site" evidence="7">
    <location>
        <position position="174"/>
    </location>
    <ligand>
        <name>3-dehydroquinate</name>
        <dbReference type="ChEBI" id="CHEBI:32364"/>
    </ligand>
</feature>
<dbReference type="Proteomes" id="UP000315700">
    <property type="component" value="Chromosome"/>
</dbReference>
<evidence type="ECO:0000256" key="4">
    <source>
        <dbReference type="ARBA" id="ARBA00023002"/>
    </source>
</evidence>
<dbReference type="InterPro" id="IPR041121">
    <property type="entry name" value="SDH_C"/>
</dbReference>
<dbReference type="KEGG" id="ccos:Pan44_15620"/>
<dbReference type="FunCoup" id="A0A517SBM1">
    <property type="interactions" value="176"/>
</dbReference>
<feature type="binding site" evidence="7">
    <location>
        <position position="199"/>
    </location>
    <ligand>
        <name>3-dehydroquinate</name>
        <dbReference type="ChEBI" id="CHEBI:32364"/>
    </ligand>
</feature>
<feature type="binding site" evidence="8">
    <location>
        <begin position="231"/>
        <end position="233"/>
    </location>
    <ligand>
        <name>shikimate</name>
        <dbReference type="ChEBI" id="CHEBI:36208"/>
    </ligand>
</feature>
<evidence type="ECO:0000256" key="3">
    <source>
        <dbReference type="ARBA" id="ARBA00022857"/>
    </source>
</evidence>
<dbReference type="EC" id="1.1.1.25" evidence="8"/>
<accession>A0A517SBM1</accession>
<dbReference type="InterPro" id="IPR046346">
    <property type="entry name" value="Aminoacid_DH-like_N_sf"/>
</dbReference>
<dbReference type="SUPFAM" id="SSF51569">
    <property type="entry name" value="Aldolase"/>
    <property type="match status" value="1"/>
</dbReference>
<dbReference type="GO" id="GO:0003855">
    <property type="term" value="F:3-dehydroquinate dehydratase activity"/>
    <property type="evidence" value="ECO:0007669"/>
    <property type="project" value="UniProtKB-UniRule"/>
</dbReference>
<comment type="caution">
    <text evidence="7">Lacks conserved residue(s) required for the propagation of feature annotation.</text>
</comment>
<proteinExistence type="inferred from homology"/>
<evidence type="ECO:0000259" key="9">
    <source>
        <dbReference type="Pfam" id="PF01488"/>
    </source>
</evidence>
<comment type="similarity">
    <text evidence="8">Belongs to the shikimate dehydrogenase family.</text>
</comment>
<name>A0A517SBM1_9PLAN</name>
<feature type="binding site" evidence="8">
    <location>
        <position position="278"/>
    </location>
    <ligand>
        <name>shikimate</name>
        <dbReference type="ChEBI" id="CHEBI:36208"/>
    </ligand>
</feature>
<dbReference type="InParanoid" id="A0A517SBM1"/>
<keyword evidence="7" id="KW-0704">Schiff base</keyword>
<dbReference type="NCBIfam" id="TIGR00507">
    <property type="entry name" value="aroE"/>
    <property type="match status" value="1"/>
</dbReference>
<feature type="binding site" evidence="8">
    <location>
        <position position="319"/>
    </location>
    <ligand>
        <name>shikimate</name>
        <dbReference type="ChEBI" id="CHEBI:36208"/>
    </ligand>
</feature>
<keyword evidence="5 7" id="KW-0057">Aromatic amino acid biosynthesis</keyword>
<dbReference type="EC" id="4.2.1.10" evidence="7"/>
<feature type="binding site" evidence="7">
    <location>
        <begin position="30"/>
        <end position="32"/>
    </location>
    <ligand>
        <name>3-dehydroquinate</name>
        <dbReference type="ChEBI" id="CHEBI:32364"/>
    </ligand>
</feature>
<comment type="function">
    <text evidence="8">Involved in the biosynthesis of the chorismate, which leads to the biosynthesis of aromatic amino acids. Catalyzes the reversible NADPH linked reduction of 3-dehydroshikimate (DHSA) to yield shikimate (SA).</text>
</comment>
<organism evidence="12 13">
    <name type="scientific">Caulifigura coniformis</name>
    <dbReference type="NCBI Taxonomy" id="2527983"/>
    <lineage>
        <taxon>Bacteria</taxon>
        <taxon>Pseudomonadati</taxon>
        <taxon>Planctomycetota</taxon>
        <taxon>Planctomycetia</taxon>
        <taxon>Planctomycetales</taxon>
        <taxon>Planctomycetaceae</taxon>
        <taxon>Caulifigura</taxon>
    </lineage>
</organism>
<comment type="subunit">
    <text evidence="7">Homodimer.</text>
</comment>
<evidence type="ECO:0000259" key="10">
    <source>
        <dbReference type="Pfam" id="PF08501"/>
    </source>
</evidence>
<keyword evidence="4 8" id="KW-0560">Oxidoreductase</keyword>
<evidence type="ECO:0000313" key="12">
    <source>
        <dbReference type="EMBL" id="QDT53540.1"/>
    </source>
</evidence>
<evidence type="ECO:0000256" key="1">
    <source>
        <dbReference type="ARBA" id="ARBA00004871"/>
    </source>
</evidence>
<dbReference type="EMBL" id="CP036271">
    <property type="protein sequence ID" value="QDT53540.1"/>
    <property type="molecule type" value="Genomic_DNA"/>
</dbReference>
<feature type="binding site" evidence="8">
    <location>
        <position position="303"/>
    </location>
    <ligand>
        <name>shikimate</name>
        <dbReference type="ChEBI" id="CHEBI:36208"/>
    </ligand>
</feature>
<comment type="pathway">
    <text evidence="7">Metabolic intermediate biosynthesis; chorismate biosynthesis; chorismate from D-erythrose 4-phosphate and phosphoenolpyruvate: step 3/7.</text>
</comment>
<keyword evidence="3 8" id="KW-0521">NADP</keyword>
<keyword evidence="13" id="KW-1185">Reference proteome</keyword>
<keyword evidence="2 7" id="KW-0028">Amino-acid biosynthesis</keyword>
<dbReference type="AlphaFoldDB" id="A0A517SBM1"/>
<feature type="binding site" evidence="8">
    <location>
        <begin position="348"/>
        <end position="352"/>
    </location>
    <ligand>
        <name>NADP(+)</name>
        <dbReference type="ChEBI" id="CHEBI:58349"/>
    </ligand>
</feature>
<dbReference type="InterPro" id="IPR001381">
    <property type="entry name" value="DHquinase_I"/>
</dbReference>
<feature type="domain" description="SDH C-terminal" evidence="11">
    <location>
        <begin position="456"/>
        <end position="486"/>
    </location>
</feature>
<comment type="similarity">
    <text evidence="7">Belongs to the type-I 3-dehydroquinase family.</text>
</comment>
<dbReference type="Gene3D" id="3.40.50.10860">
    <property type="entry name" value="Leucine Dehydrogenase, chain A, domain 1"/>
    <property type="match status" value="1"/>
</dbReference>
<comment type="function">
    <text evidence="7">Involved in the third step of the chorismate pathway, which leads to the biosynthesis of aromatic amino acids. Catalyzes the cis-dehydration of 3-dehydroquinate (DHQ) and introduces the first double bond of the aromatic ring to yield 3-dehydroshikimate.</text>
</comment>
<feature type="binding site" evidence="8">
    <location>
        <position position="433"/>
    </location>
    <ligand>
        <name>NADP(+)</name>
        <dbReference type="ChEBI" id="CHEBI:58349"/>
    </ligand>
</feature>
<evidence type="ECO:0000256" key="8">
    <source>
        <dbReference type="HAMAP-Rule" id="MF_00222"/>
    </source>
</evidence>
<feature type="domain" description="Quinate/shikimate 5-dehydrogenase/glutamyl-tRNA reductase" evidence="9">
    <location>
        <begin position="332"/>
        <end position="385"/>
    </location>
</feature>
<evidence type="ECO:0000256" key="7">
    <source>
        <dbReference type="HAMAP-Rule" id="MF_00214"/>
    </source>
</evidence>
<evidence type="ECO:0000256" key="2">
    <source>
        <dbReference type="ARBA" id="ARBA00022605"/>
    </source>
</evidence>
<sequence>MICVALGRTRHRMMIAAHKALAEVGVGLVELRVDWLSRNPDLSRVIKERPTPIVVTCRRPQDGGRWRGPEEDRIMLLRQAIASGVDYVDLETDIADKIPRFGKTKRIVSYHNFQETPDNLEDVHEKLSKQNADIVKIVTMANSPADNVKLLKLIPDAKVPTIAFCMGDFGIPSRILCGKYGSPFTYATFSKERLLAPGQLSFEDMRDIYHFDELNRETKVFGVIGDPIAHSWSPLIHNAALKKAGVNAVYLPFRIPADDLKPALRAFEWLDVQGYSVTIPHKESIAGMVSHVDANVTDSGAANTLYKNSQDKWCAVNTDYEAALTVIREKVAETGGGTLEGKRVMLLGAGGVAKAIGLALTRAGAAITVTNRSKDRGKALAETLNCQFLGWENRGTPFVDILVNCTPIGMWPDTESTPFNQNWFRDGMIVFDTIYNPETTLLLKEAKAHFCHTISGLEMFVRQAAEQFECFTGGAAPVDVMRATLRKAISPVRIKVEKPPESKAPSEDGD</sequence>
<dbReference type="Pfam" id="PF18317">
    <property type="entry name" value="SDH_C"/>
    <property type="match status" value="1"/>
</dbReference>
<dbReference type="InterPro" id="IPR036291">
    <property type="entry name" value="NAD(P)-bd_dom_sf"/>
</dbReference>
<dbReference type="InterPro" id="IPR011342">
    <property type="entry name" value="Shikimate_DH"/>
</dbReference>
<comment type="catalytic activity">
    <reaction evidence="7">
        <text>3-dehydroquinate = 3-dehydroshikimate + H2O</text>
        <dbReference type="Rhea" id="RHEA:21096"/>
        <dbReference type="ChEBI" id="CHEBI:15377"/>
        <dbReference type="ChEBI" id="CHEBI:16630"/>
        <dbReference type="ChEBI" id="CHEBI:32364"/>
        <dbReference type="EC" id="4.2.1.10"/>
    </reaction>
</comment>
<dbReference type="PANTHER" id="PTHR21089:SF1">
    <property type="entry name" value="BIFUNCTIONAL 3-DEHYDROQUINATE DEHYDRATASE_SHIKIMATE DEHYDROGENASE, CHLOROPLASTIC"/>
    <property type="match status" value="1"/>
</dbReference>
<dbReference type="RefSeq" id="WP_145028829.1">
    <property type="nucleotide sequence ID" value="NZ_CP036271.1"/>
</dbReference>
<dbReference type="HAMAP" id="MF_00214">
    <property type="entry name" value="AroD"/>
    <property type="match status" value="1"/>
</dbReference>
<dbReference type="GO" id="GO:0009423">
    <property type="term" value="P:chorismate biosynthetic process"/>
    <property type="evidence" value="ECO:0007669"/>
    <property type="project" value="UniProtKB-UniRule"/>
</dbReference>